<keyword evidence="2" id="KW-0813">Transport</keyword>
<dbReference type="InterPro" id="IPR001638">
    <property type="entry name" value="Solute-binding_3/MltF_N"/>
</dbReference>
<feature type="chain" id="PRO_5040848045" evidence="4">
    <location>
        <begin position="24"/>
        <end position="323"/>
    </location>
</feature>
<proteinExistence type="inferred from homology"/>
<gene>
    <name evidence="6" type="ORF">LR394_21755</name>
</gene>
<accession>A0A9X1NG76</accession>
<evidence type="ECO:0000259" key="5">
    <source>
        <dbReference type="SMART" id="SM00062"/>
    </source>
</evidence>
<dbReference type="AlphaFoldDB" id="A0A9X1NG76"/>
<feature type="domain" description="Solute-binding protein family 3/N-terminal" evidence="5">
    <location>
        <begin position="83"/>
        <end position="305"/>
    </location>
</feature>
<dbReference type="Gene3D" id="3.40.190.10">
    <property type="entry name" value="Periplasmic binding protein-like II"/>
    <property type="match status" value="2"/>
</dbReference>
<evidence type="ECO:0000256" key="2">
    <source>
        <dbReference type="ARBA" id="ARBA00022448"/>
    </source>
</evidence>
<dbReference type="PANTHER" id="PTHR30085:SF6">
    <property type="entry name" value="ABC TRANSPORTER GLUTAMINE-BINDING PROTEIN GLNH"/>
    <property type="match status" value="1"/>
</dbReference>
<dbReference type="EMBL" id="JAJOMB010000012">
    <property type="protein sequence ID" value="MCD5313538.1"/>
    <property type="molecule type" value="Genomic_DNA"/>
</dbReference>
<organism evidence="6 7">
    <name type="scientific">Kineosporia babensis</name>
    <dbReference type="NCBI Taxonomy" id="499548"/>
    <lineage>
        <taxon>Bacteria</taxon>
        <taxon>Bacillati</taxon>
        <taxon>Actinomycetota</taxon>
        <taxon>Actinomycetes</taxon>
        <taxon>Kineosporiales</taxon>
        <taxon>Kineosporiaceae</taxon>
        <taxon>Kineosporia</taxon>
    </lineage>
</organism>
<evidence type="ECO:0000313" key="6">
    <source>
        <dbReference type="EMBL" id="MCD5313538.1"/>
    </source>
</evidence>
<dbReference type="RefSeq" id="WP_231444825.1">
    <property type="nucleotide sequence ID" value="NZ_JAJOMB010000012.1"/>
</dbReference>
<dbReference type="InterPro" id="IPR051455">
    <property type="entry name" value="Bact_solute-bind_prot3"/>
</dbReference>
<sequence length="323" mass="34047">MNLSKRALTATAAGVLLLAGCGAAPTATIQAQPAAAVLAATEVETCSQDGLSATASFAPDGISTNPSSWSDESTMGKIRKSGKLVVGVAGDVKLWGSRNSQTGQLEGFDIDVLKRIATEIGPGLKIEYKVINFAERQPALIDGDVQLVAHTMTMTCPRWFDENAINFSTEYYRAGQKVLVRSDSKATTLADLEGQKICAATGSTSLANLKEQGGDPLEVSDVGDCLVKFQEGEVIAITSDDTVLAGFAAQDPYAEVKGEAITEVPYGVGIAPDDVEFTQFVNAVLEEMRSDGTLQRLTDKYMAGTGELPAVPKAVYGRKVDGR</sequence>
<evidence type="ECO:0000256" key="1">
    <source>
        <dbReference type="ARBA" id="ARBA00010333"/>
    </source>
</evidence>
<evidence type="ECO:0000256" key="4">
    <source>
        <dbReference type="SAM" id="SignalP"/>
    </source>
</evidence>
<dbReference type="PANTHER" id="PTHR30085">
    <property type="entry name" value="AMINO ACID ABC TRANSPORTER PERMEASE"/>
    <property type="match status" value="1"/>
</dbReference>
<dbReference type="Proteomes" id="UP001138997">
    <property type="component" value="Unassembled WGS sequence"/>
</dbReference>
<name>A0A9X1NG76_9ACTN</name>
<dbReference type="Pfam" id="PF00497">
    <property type="entry name" value="SBP_bac_3"/>
    <property type="match status" value="1"/>
</dbReference>
<comment type="caution">
    <text evidence="6">The sequence shown here is derived from an EMBL/GenBank/DDBJ whole genome shotgun (WGS) entry which is preliminary data.</text>
</comment>
<keyword evidence="3 4" id="KW-0732">Signal</keyword>
<feature type="signal peptide" evidence="4">
    <location>
        <begin position="1"/>
        <end position="23"/>
    </location>
</feature>
<dbReference type="GO" id="GO:0006865">
    <property type="term" value="P:amino acid transport"/>
    <property type="evidence" value="ECO:0007669"/>
    <property type="project" value="TreeGrafter"/>
</dbReference>
<dbReference type="GO" id="GO:0005576">
    <property type="term" value="C:extracellular region"/>
    <property type="evidence" value="ECO:0007669"/>
    <property type="project" value="TreeGrafter"/>
</dbReference>
<reference evidence="6" key="1">
    <citation type="submission" date="2021-11" db="EMBL/GenBank/DDBJ databases">
        <title>Streptomyces corallinus and Kineosporia corallina sp. nov., two new coral-derived marine actinobacteria.</title>
        <authorList>
            <person name="Buangrab K."/>
            <person name="Sutthacheep M."/>
            <person name="Yeemin T."/>
            <person name="Harunari E."/>
            <person name="Igarashi Y."/>
            <person name="Sripreechasak P."/>
            <person name="Kanchanasin P."/>
            <person name="Tanasupawat S."/>
            <person name="Phongsopitanun W."/>
        </authorList>
    </citation>
    <scope>NUCLEOTIDE SEQUENCE</scope>
    <source>
        <strain evidence="6">JCM 31032</strain>
    </source>
</reference>
<dbReference type="GO" id="GO:0030288">
    <property type="term" value="C:outer membrane-bounded periplasmic space"/>
    <property type="evidence" value="ECO:0007669"/>
    <property type="project" value="TreeGrafter"/>
</dbReference>
<evidence type="ECO:0000313" key="7">
    <source>
        <dbReference type="Proteomes" id="UP001138997"/>
    </source>
</evidence>
<dbReference type="CDD" id="cd13690">
    <property type="entry name" value="PBP2_GluB"/>
    <property type="match status" value="1"/>
</dbReference>
<dbReference type="SUPFAM" id="SSF53850">
    <property type="entry name" value="Periplasmic binding protein-like II"/>
    <property type="match status" value="1"/>
</dbReference>
<keyword evidence="7" id="KW-1185">Reference proteome</keyword>
<dbReference type="PROSITE" id="PS51257">
    <property type="entry name" value="PROKAR_LIPOPROTEIN"/>
    <property type="match status" value="1"/>
</dbReference>
<comment type="similarity">
    <text evidence="1">Belongs to the bacterial solute-binding protein 3 family.</text>
</comment>
<protein>
    <submittedName>
        <fullName evidence="6">Glutamate ABC transporter substrate-binding protein</fullName>
    </submittedName>
</protein>
<dbReference type="SMART" id="SM00062">
    <property type="entry name" value="PBPb"/>
    <property type="match status" value="1"/>
</dbReference>
<evidence type="ECO:0000256" key="3">
    <source>
        <dbReference type="ARBA" id="ARBA00022729"/>
    </source>
</evidence>